<dbReference type="SUPFAM" id="SSF51101">
    <property type="entry name" value="Mannose-binding lectins"/>
    <property type="match status" value="2"/>
</dbReference>
<organism evidence="2 3">
    <name type="scientific">Achlya hypogyna</name>
    <name type="common">Oomycete</name>
    <name type="synonym">Protoachlya hypogyna</name>
    <dbReference type="NCBI Taxonomy" id="1202772"/>
    <lineage>
        <taxon>Eukaryota</taxon>
        <taxon>Sar</taxon>
        <taxon>Stramenopiles</taxon>
        <taxon>Oomycota</taxon>
        <taxon>Saprolegniomycetes</taxon>
        <taxon>Saprolegniales</taxon>
        <taxon>Achlyaceae</taxon>
        <taxon>Achlya</taxon>
    </lineage>
</organism>
<dbReference type="SMART" id="SM00915">
    <property type="entry name" value="Jacalin"/>
    <property type="match status" value="1"/>
</dbReference>
<dbReference type="PANTHER" id="PTHR21054:SF2">
    <property type="entry name" value="MIP04191P"/>
    <property type="match status" value="1"/>
</dbReference>
<reference evidence="2 3" key="1">
    <citation type="journal article" date="2014" name="Genome Biol. Evol.">
        <title>The secreted proteins of Achlya hypogyna and Thraustotheca clavata identify the ancestral oomycete secretome and reveal gene acquisitions by horizontal gene transfer.</title>
        <authorList>
            <person name="Misner I."/>
            <person name="Blouin N."/>
            <person name="Leonard G."/>
            <person name="Richards T.A."/>
            <person name="Lane C.E."/>
        </authorList>
    </citation>
    <scope>NUCLEOTIDE SEQUENCE [LARGE SCALE GENOMIC DNA]</scope>
    <source>
        <strain evidence="2 3">ATCC 48635</strain>
    </source>
</reference>
<sequence>MEPEIKVVNVAEGEVVAFPLLLLECQFDCPWDLPENVLAEVQMGETATYWPVAQSGRFKALVHLPSVGAHDIVLNVAECYQFLSVTYAPRETNHKVRVYYQKCAGADGSFDAPAGADNTEAAAVSKLKFNALLLQTAMAELLRAHGFPRETFTLELDDDGQPIVHVVETRFTNEEAWAANDQALYALVAKDIEALGYDQSTEGVQWKHAVLLSCSGLDPATHKSRGHLALGGGKFAQFGAGGLHSWASHVGELSSRLLDATPVDTTRCFDDSCGRGTHWANYATGLGAFFHELGHTLGLGHATHGIMARGFDDMNRLFSVFVPSTPGAAFTHAYADGKLMVDHRRLMEVTDVGGAVWHRADALKLRLSPWIAPRPAPGAVGAPTVTWRWDLLGPLGEGTHDGPQTPFGSSAPDGDTAGFLLTSASYVDNIELLNTSALNDLLLAGLAVGGSTDLFMLLDGEYLLRVDVYAVAWVDGLRFHTNLRTTRVFGGGKGIAPRSLLAPPGHYLASLFGSHGKHHVGKVGAVVRRLPAHVTLAPLPLPAPAPTAATFFASAVSSLFGPTVQTLPAVGDGACDGEQDPFVFKDGLGAVVVACGEVVTNFKCLSAAETAARFAAGYFCAPDEHVFALVPGELLVQVDVRAGAWIDAVRFVTTKRVSPWFGGDGGTETSFVCPPNTAIVGFHGSSGDNYLGTLGVYYAAAPLPVPVPTPPVAESPAPAVTGLLGVVIVTTPLCVHSFATMEAYAALAAEHPEHVVFLLRDDERLVQVDVCRPDGVTVVGVGLHTARRASAWYGVFDAPSLAYLSAPDAHLSFLRVDGADVSYEFAADAPAANHAFDAASVVAVDAGEVNARLVAPTGLACAVVCRQNRGDPLADVALEWASVALDPSPPRTWFVSHALLRQVLGDVDVATLGLQVVDVTGAVAYAPCEPFHRP</sequence>
<comment type="caution">
    <text evidence="2">The sequence shown here is derived from an EMBL/GenBank/DDBJ whole genome shotgun (WGS) entry which is preliminary data.</text>
</comment>
<dbReference type="EMBL" id="JNBR01000360">
    <property type="protein sequence ID" value="OQR94540.1"/>
    <property type="molecule type" value="Genomic_DNA"/>
</dbReference>
<dbReference type="InterPro" id="IPR036404">
    <property type="entry name" value="Jacalin-like_lectin_dom_sf"/>
</dbReference>
<dbReference type="AlphaFoldDB" id="A0A1V9Z9K9"/>
<proteinExistence type="predicted"/>
<dbReference type="Pfam" id="PF01419">
    <property type="entry name" value="Jacalin"/>
    <property type="match status" value="1"/>
</dbReference>
<dbReference type="OrthoDB" id="74460at2759"/>
<accession>A0A1V9Z9K9</accession>
<dbReference type="Proteomes" id="UP000243579">
    <property type="component" value="Unassembled WGS sequence"/>
</dbReference>
<evidence type="ECO:0000313" key="3">
    <source>
        <dbReference type="Proteomes" id="UP000243579"/>
    </source>
</evidence>
<gene>
    <name evidence="2" type="ORF">ACHHYP_01149</name>
</gene>
<dbReference type="PROSITE" id="PS51752">
    <property type="entry name" value="JACALIN_LECTIN"/>
    <property type="match status" value="1"/>
</dbReference>
<keyword evidence="3" id="KW-1185">Reference proteome</keyword>
<name>A0A1V9Z9K9_ACHHY</name>
<protein>
    <recommendedName>
        <fullName evidence="1">Jacalin-type lectin domain-containing protein</fullName>
    </recommendedName>
</protein>
<dbReference type="Pfam" id="PF12044">
    <property type="entry name" value="Metallopep"/>
    <property type="match status" value="1"/>
</dbReference>
<feature type="domain" description="Jacalin-type lectin" evidence="1">
    <location>
        <begin position="564"/>
        <end position="700"/>
    </location>
</feature>
<evidence type="ECO:0000259" key="1">
    <source>
        <dbReference type="PROSITE" id="PS51752"/>
    </source>
</evidence>
<dbReference type="InterPro" id="IPR001229">
    <property type="entry name" value="Jacalin-like_lectin_dom"/>
</dbReference>
<dbReference type="SUPFAM" id="SSF55486">
    <property type="entry name" value="Metalloproteases ('zincins'), catalytic domain"/>
    <property type="match status" value="1"/>
</dbReference>
<dbReference type="Gene3D" id="2.100.10.30">
    <property type="entry name" value="Jacalin-like lectin domain"/>
    <property type="match status" value="2"/>
</dbReference>
<evidence type="ECO:0000313" key="2">
    <source>
        <dbReference type="EMBL" id="OQR94540.1"/>
    </source>
</evidence>
<dbReference type="InterPro" id="IPR021917">
    <property type="entry name" value="Unchr_Zn-peptidase-like"/>
</dbReference>
<dbReference type="InterPro" id="IPR053002">
    <property type="entry name" value="Metalloproteinase_M10B"/>
</dbReference>
<dbReference type="PANTHER" id="PTHR21054">
    <property type="entry name" value="ZINC METALLOPROTEINASE-RELATED"/>
    <property type="match status" value="1"/>
</dbReference>